<dbReference type="InterPro" id="IPR002220">
    <property type="entry name" value="DapA-like"/>
</dbReference>
<evidence type="ECO:0000313" key="3">
    <source>
        <dbReference type="EMBL" id="AKS45375.1"/>
    </source>
</evidence>
<dbReference type="SUPFAM" id="SSF51569">
    <property type="entry name" value="Aldolase"/>
    <property type="match status" value="1"/>
</dbReference>
<keyword evidence="1 2" id="KW-0456">Lyase</keyword>
<dbReference type="PRINTS" id="PR00146">
    <property type="entry name" value="DHPICSNTHASE"/>
</dbReference>
<dbReference type="EMBL" id="CP012160">
    <property type="protein sequence ID" value="AKS45375.1"/>
    <property type="molecule type" value="Genomic_DNA"/>
</dbReference>
<dbReference type="SMART" id="SM01130">
    <property type="entry name" value="DHDPS"/>
    <property type="match status" value="1"/>
</dbReference>
<dbReference type="InterPro" id="IPR013785">
    <property type="entry name" value="Aldolase_TIM"/>
</dbReference>
<evidence type="ECO:0000313" key="4">
    <source>
        <dbReference type="Proteomes" id="UP000067444"/>
    </source>
</evidence>
<dbReference type="OrthoDB" id="9782828at2"/>
<dbReference type="GO" id="GO:0008840">
    <property type="term" value="F:4-hydroxy-tetrahydrodipicolinate synthase activity"/>
    <property type="evidence" value="ECO:0007669"/>
    <property type="project" value="UniProtKB-EC"/>
</dbReference>
<dbReference type="CDD" id="cd00408">
    <property type="entry name" value="DHDPS-like"/>
    <property type="match status" value="1"/>
</dbReference>
<comment type="similarity">
    <text evidence="2">Belongs to the DapA family.</text>
</comment>
<evidence type="ECO:0000256" key="1">
    <source>
        <dbReference type="ARBA" id="ARBA00023239"/>
    </source>
</evidence>
<reference evidence="3 4" key="1">
    <citation type="journal article" date="2015" name="Genome Announc.">
        <title>Closed Genome Sequence of Octadecabacter temperatus SB1, the First Mesophilic Species of the Genus Octadecabacter.</title>
        <authorList>
            <person name="Voget S."/>
            <person name="Billerbeck S."/>
            <person name="Simon M."/>
            <person name="Daniel R."/>
        </authorList>
    </citation>
    <scope>NUCLEOTIDE SEQUENCE [LARGE SCALE GENOMIC DNA]</scope>
    <source>
        <strain evidence="3 4">SB1</strain>
    </source>
</reference>
<accession>A0A0K0Y340</accession>
<dbReference type="PANTHER" id="PTHR12128">
    <property type="entry name" value="DIHYDRODIPICOLINATE SYNTHASE"/>
    <property type="match status" value="1"/>
</dbReference>
<dbReference type="Gene3D" id="3.20.20.70">
    <property type="entry name" value="Aldolase class I"/>
    <property type="match status" value="1"/>
</dbReference>
<protein>
    <submittedName>
        <fullName evidence="3">4-hydroxy-tetrahydrodipicolinate synthase</fullName>
        <ecNumber evidence="3">4.3.3.7</ecNumber>
    </submittedName>
</protein>
<dbReference type="Pfam" id="PF00701">
    <property type="entry name" value="DHDPS"/>
    <property type="match status" value="1"/>
</dbReference>
<dbReference type="PIRSF" id="PIRSF001365">
    <property type="entry name" value="DHDPS"/>
    <property type="match status" value="1"/>
</dbReference>
<dbReference type="STRING" id="1458307.OSB_08140"/>
<dbReference type="RefSeq" id="WP_049833775.1">
    <property type="nucleotide sequence ID" value="NZ_CP012160.1"/>
</dbReference>
<dbReference type="EC" id="4.3.3.7" evidence="3"/>
<gene>
    <name evidence="3" type="primary">dapA_2</name>
    <name evidence="3" type="ORF">OSB_08140</name>
</gene>
<proteinExistence type="inferred from homology"/>
<sequence>MTKAIRGIYAAAISPFNADGSLNTDLLIGYCKHLMTDGGCDGVAPTGTTGEGTSVPMRDRLALPEAFANAGIAKDAVIFGTGAPSAEDCVALTRSAVDAGYMNALVLPPYYYKNPSDDGLFAYYANLIEKIGSDDLRIYLYHFPQMSAVPLSVNLVLRLRKAFGGIIAGLKDSSGDFEQSRAFIEATDGVTDDFDVYPSSEAFLWDGLSIGSAGIISGSTNVFANGVQAAKAAPEGAARDAAMDVVRTARAVAGKYPLMAAMKQIEAWRSGKDLWTRMTPPLVPLTAEQRSSLRADLEAIGAMPATKA</sequence>
<name>A0A0K0Y340_9RHOB</name>
<dbReference type="Proteomes" id="UP000067444">
    <property type="component" value="Chromosome"/>
</dbReference>
<dbReference type="PANTHER" id="PTHR12128:SF67">
    <property type="entry name" value="BLR3884 PROTEIN"/>
    <property type="match status" value="1"/>
</dbReference>
<evidence type="ECO:0000256" key="2">
    <source>
        <dbReference type="PIRNR" id="PIRNR001365"/>
    </source>
</evidence>
<dbReference type="AlphaFoldDB" id="A0A0K0Y340"/>
<dbReference type="PATRIC" id="fig|1458307.3.peg.825"/>
<organism evidence="3 4">
    <name type="scientific">Octadecabacter temperatus</name>
    <dbReference type="NCBI Taxonomy" id="1458307"/>
    <lineage>
        <taxon>Bacteria</taxon>
        <taxon>Pseudomonadati</taxon>
        <taxon>Pseudomonadota</taxon>
        <taxon>Alphaproteobacteria</taxon>
        <taxon>Rhodobacterales</taxon>
        <taxon>Roseobacteraceae</taxon>
        <taxon>Octadecabacter</taxon>
    </lineage>
</organism>
<dbReference type="KEGG" id="otm:OSB_08140"/>
<keyword evidence="4" id="KW-1185">Reference proteome</keyword>